<dbReference type="InterPro" id="IPR015946">
    <property type="entry name" value="KH_dom-like_a/b"/>
</dbReference>
<dbReference type="Proteomes" id="UP001320168">
    <property type="component" value="Unassembled WGS sequence"/>
</dbReference>
<dbReference type="Pfam" id="PF02566">
    <property type="entry name" value="OsmC"/>
    <property type="match status" value="1"/>
</dbReference>
<dbReference type="PANTHER" id="PTHR39624">
    <property type="entry name" value="PROTEIN INVOLVED IN RIMO-MEDIATED BETA-METHYLTHIOLATION OF RIBOSOMAL PROTEIN S12 YCAO"/>
    <property type="match status" value="1"/>
</dbReference>
<name>A0ABS9A0L1_9GAMM</name>
<dbReference type="PANTHER" id="PTHR39624:SF2">
    <property type="entry name" value="OSMC-LIKE PROTEIN"/>
    <property type="match status" value="1"/>
</dbReference>
<sequence length="139" mass="15890">MKQTIEIVSERNRILRQRVRIAGFEDLYVDVPKAFGGEESAPDPHDYFDLSLGACKAITAQMYAQRKQWPLEGVSVRVNRDVSDERKGVYRLEVVMTFHGIEDEAQRLRLEEISHKCPIHRLMTSATVEVTTRSTVEAA</sequence>
<dbReference type="InterPro" id="IPR036102">
    <property type="entry name" value="OsmC/Ohrsf"/>
</dbReference>
<accession>A0ABS9A0L1</accession>
<gene>
    <name evidence="1" type="ORF">HOP53_04420</name>
</gene>
<dbReference type="Gene3D" id="3.30.300.20">
    <property type="match status" value="1"/>
</dbReference>
<reference evidence="1 2" key="1">
    <citation type="journal article" date="2021" name="Front. Microbiol.">
        <title>Aerobic Denitrification and Heterotrophic Sulfur Oxidation in the Genus Halomonas Revealed by Six Novel Species Characterizations and Genome-Based Analysis.</title>
        <authorList>
            <person name="Wang L."/>
            <person name="Shao Z."/>
        </authorList>
    </citation>
    <scope>NUCLEOTIDE SEQUENCE [LARGE SCALE GENOMIC DNA]</scope>
    <source>
        <strain evidence="1 2">MCCC 1A11081</strain>
    </source>
</reference>
<comment type="caution">
    <text evidence="1">The sequence shown here is derived from an EMBL/GenBank/DDBJ whole genome shotgun (WGS) entry which is preliminary data.</text>
</comment>
<evidence type="ECO:0000313" key="2">
    <source>
        <dbReference type="Proteomes" id="UP001320168"/>
    </source>
</evidence>
<evidence type="ECO:0000313" key="1">
    <source>
        <dbReference type="EMBL" id="MCE8002077.1"/>
    </source>
</evidence>
<organism evidence="1 2">
    <name type="scientific">Billgrantia ethanolica</name>
    <dbReference type="NCBI Taxonomy" id="2733486"/>
    <lineage>
        <taxon>Bacteria</taxon>
        <taxon>Pseudomonadati</taxon>
        <taxon>Pseudomonadota</taxon>
        <taxon>Gammaproteobacteria</taxon>
        <taxon>Oceanospirillales</taxon>
        <taxon>Halomonadaceae</taxon>
        <taxon>Billgrantia</taxon>
    </lineage>
</organism>
<proteinExistence type="predicted"/>
<protein>
    <submittedName>
        <fullName evidence="1">OsmC family protein</fullName>
    </submittedName>
</protein>
<keyword evidence="2" id="KW-1185">Reference proteome</keyword>
<dbReference type="SUPFAM" id="SSF82784">
    <property type="entry name" value="OsmC-like"/>
    <property type="match status" value="1"/>
</dbReference>
<dbReference type="RefSeq" id="WP_234268873.1">
    <property type="nucleotide sequence ID" value="NZ_JABFTX010000001.1"/>
</dbReference>
<dbReference type="EMBL" id="JABFTX010000001">
    <property type="protein sequence ID" value="MCE8002077.1"/>
    <property type="molecule type" value="Genomic_DNA"/>
</dbReference>
<dbReference type="InterPro" id="IPR003718">
    <property type="entry name" value="OsmC/Ohr_fam"/>
</dbReference>